<gene>
    <name evidence="2" type="ORF">METZ01_LOCUS332088</name>
</gene>
<dbReference type="GO" id="GO:0016887">
    <property type="term" value="F:ATP hydrolysis activity"/>
    <property type="evidence" value="ECO:0007669"/>
    <property type="project" value="InterPro"/>
</dbReference>
<evidence type="ECO:0000313" key="2">
    <source>
        <dbReference type="EMBL" id="SVC79234.1"/>
    </source>
</evidence>
<dbReference type="InterPro" id="IPR027417">
    <property type="entry name" value="P-loop_NTPase"/>
</dbReference>
<protein>
    <recommendedName>
        <fullName evidence="1">Rad50/SbcC-type AAA domain-containing protein</fullName>
    </recommendedName>
</protein>
<organism evidence="2">
    <name type="scientific">marine metagenome</name>
    <dbReference type="NCBI Taxonomy" id="408172"/>
    <lineage>
        <taxon>unclassified sequences</taxon>
        <taxon>metagenomes</taxon>
        <taxon>ecological metagenomes</taxon>
    </lineage>
</organism>
<dbReference type="EMBL" id="UINC01111197">
    <property type="protein sequence ID" value="SVC79234.1"/>
    <property type="molecule type" value="Genomic_DNA"/>
</dbReference>
<sequence length="80" mass="8623">MSVGNTTQAINFNRDQLTLVLGENLDQGGDDAGSRNGTGKTTIINALSYALYGMALTNIRRDNLVNKTNNKGMLVTLSFE</sequence>
<evidence type="ECO:0000259" key="1">
    <source>
        <dbReference type="Pfam" id="PF13476"/>
    </source>
</evidence>
<dbReference type="Pfam" id="PF13476">
    <property type="entry name" value="AAA_23"/>
    <property type="match status" value="1"/>
</dbReference>
<feature type="domain" description="Rad50/SbcC-type AAA" evidence="1">
    <location>
        <begin position="2"/>
        <end position="61"/>
    </location>
</feature>
<dbReference type="AlphaFoldDB" id="A0A382Q0W4"/>
<accession>A0A382Q0W4</accession>
<reference evidence="2" key="1">
    <citation type="submission" date="2018-05" db="EMBL/GenBank/DDBJ databases">
        <authorList>
            <person name="Lanie J.A."/>
            <person name="Ng W.-L."/>
            <person name="Kazmierczak K.M."/>
            <person name="Andrzejewski T.M."/>
            <person name="Davidsen T.M."/>
            <person name="Wayne K.J."/>
            <person name="Tettelin H."/>
            <person name="Glass J.I."/>
            <person name="Rusch D."/>
            <person name="Podicherti R."/>
            <person name="Tsui H.-C.T."/>
            <person name="Winkler M.E."/>
        </authorList>
    </citation>
    <scope>NUCLEOTIDE SEQUENCE</scope>
</reference>
<dbReference type="GO" id="GO:0006302">
    <property type="term" value="P:double-strand break repair"/>
    <property type="evidence" value="ECO:0007669"/>
    <property type="project" value="InterPro"/>
</dbReference>
<proteinExistence type="predicted"/>
<dbReference type="Gene3D" id="3.40.50.300">
    <property type="entry name" value="P-loop containing nucleotide triphosphate hydrolases"/>
    <property type="match status" value="1"/>
</dbReference>
<name>A0A382Q0W4_9ZZZZ</name>
<feature type="non-terminal residue" evidence="2">
    <location>
        <position position="80"/>
    </location>
</feature>
<dbReference type="InterPro" id="IPR038729">
    <property type="entry name" value="Rad50/SbcC_AAA"/>
</dbReference>